<dbReference type="GO" id="GO:0042254">
    <property type="term" value="P:ribosome biogenesis"/>
    <property type="evidence" value="ECO:0007669"/>
    <property type="project" value="UniProtKB-KW"/>
</dbReference>
<dbReference type="NCBIfam" id="TIGR00231">
    <property type="entry name" value="small_GTP"/>
    <property type="match status" value="2"/>
</dbReference>
<evidence type="ECO:0000259" key="11">
    <source>
        <dbReference type="PROSITE" id="PS51712"/>
    </source>
</evidence>
<dbReference type="HAMAP" id="MF_00195">
    <property type="entry name" value="GTPase_Der"/>
    <property type="match status" value="1"/>
</dbReference>
<dbReference type="InterPro" id="IPR027417">
    <property type="entry name" value="P-loop_NTPase"/>
</dbReference>
<protein>
    <recommendedName>
        <fullName evidence="2 8">GTPase Der</fullName>
    </recommendedName>
    <alternativeName>
        <fullName evidence="7 8">GTP-binding protein EngA</fullName>
    </alternativeName>
</protein>
<keyword evidence="5 8" id="KW-0547">Nucleotide-binding</keyword>
<dbReference type="NCBIfam" id="TIGR03594">
    <property type="entry name" value="GTPase_EngA"/>
    <property type="match status" value="1"/>
</dbReference>
<evidence type="ECO:0000256" key="5">
    <source>
        <dbReference type="ARBA" id="ARBA00022741"/>
    </source>
</evidence>
<comment type="function">
    <text evidence="8 10">GTPase that plays an essential role in the late steps of ribosome biogenesis.</text>
</comment>
<dbReference type="PANTHER" id="PTHR43834">
    <property type="entry name" value="GTPASE DER"/>
    <property type="match status" value="1"/>
</dbReference>
<dbReference type="CDD" id="cd01895">
    <property type="entry name" value="EngA2"/>
    <property type="match status" value="1"/>
</dbReference>
<reference evidence="12 13" key="1">
    <citation type="journal article" date="2017" name="ISME J.">
        <title>An acid-tolerant ammonia-oxidizing ?-proteobacterium from soil.</title>
        <authorList>
            <person name="Hayatsu M."/>
            <person name="Tago K."/>
            <person name="Uchiyama I."/>
            <person name="Toyoda A."/>
            <person name="Wang Y."/>
            <person name="Shimomura Y."/>
            <person name="Okubo T."/>
            <person name="Kurisu F."/>
            <person name="Hirono Y."/>
            <person name="Nonaka K."/>
            <person name="Akiyama H."/>
            <person name="Itoh T."/>
            <person name="Takami H."/>
        </authorList>
    </citation>
    <scope>NUCLEOTIDE SEQUENCE [LARGE SCALE GENOMIC DNA]</scope>
    <source>
        <strain evidence="12 13">TAO100</strain>
    </source>
</reference>
<dbReference type="InterPro" id="IPR032859">
    <property type="entry name" value="KH_dom-like"/>
</dbReference>
<evidence type="ECO:0000313" key="13">
    <source>
        <dbReference type="Proteomes" id="UP000243679"/>
    </source>
</evidence>
<dbReference type="AlphaFoldDB" id="A0A1Q2SLS7"/>
<dbReference type="InterPro" id="IPR005225">
    <property type="entry name" value="Small_GTP-bd"/>
</dbReference>
<dbReference type="FunFam" id="3.40.50.300:FF:000040">
    <property type="entry name" value="GTPase Der"/>
    <property type="match status" value="1"/>
</dbReference>
<dbReference type="KEGG" id="ntt:TAO_0725"/>
<feature type="binding site" evidence="8">
    <location>
        <begin position="296"/>
        <end position="299"/>
    </location>
    <ligand>
        <name>GTP</name>
        <dbReference type="ChEBI" id="CHEBI:37565"/>
        <label>2</label>
    </ligand>
</feature>
<evidence type="ECO:0000256" key="4">
    <source>
        <dbReference type="ARBA" id="ARBA00022737"/>
    </source>
</evidence>
<feature type="binding site" evidence="8">
    <location>
        <begin position="9"/>
        <end position="16"/>
    </location>
    <ligand>
        <name>GTP</name>
        <dbReference type="ChEBI" id="CHEBI:37565"/>
        <label>1</label>
    </ligand>
</feature>
<keyword evidence="3 8" id="KW-0690">Ribosome biogenesis</keyword>
<accession>A0A1Q2SLS7</accession>
<evidence type="ECO:0000313" key="12">
    <source>
        <dbReference type="EMBL" id="BAW80095.1"/>
    </source>
</evidence>
<feature type="binding site" evidence="8">
    <location>
        <begin position="231"/>
        <end position="235"/>
    </location>
    <ligand>
        <name>GTP</name>
        <dbReference type="ChEBI" id="CHEBI:37565"/>
        <label>2</label>
    </ligand>
</feature>
<keyword evidence="13" id="KW-1185">Reference proteome</keyword>
<dbReference type="InterPro" id="IPR006073">
    <property type="entry name" value="GTP-bd"/>
</dbReference>
<sequence length="466" mass="51494">MKAVIALIGRPNVGKSTLFNRLTRSRDALVADQPGVTRDRKYGIAHCGEQTFFVVDTGGITDQGSEIAGLMYAQTQLAIEEADIILFLVDGREGLSALDETIADELRHSHNKLLKLVVNKAERQDRELIASEFYRLGLGEPAIISAQQGQGVERMVQDLLTALPAMGGKTDEIPAKGLQFAVIGRPNVGKSTLVNRLLGEERVIASEVPGTTRDSIAIPFCRHDKPYTLVDTAGIRRRSKVLDVLEKFSIVKALQAIAAAQVVILVIDARDSLVDQDLHLASLALESGKAIIITVNKWDGLSPNQRQVVTSDLDRRLSFLDFAKIHFISALHGSGVGNLFSSIDEAYQSASRHLSTGELNQVLSAAIERHPLPAVRGRRIKLRYAHQGGQNPPKIIIHGNQTESVPISYKRYLISYFRSAFSLIGTPIALEFRTVENPFKGQANPLTQRQLQKRRRLVRFRKHKDK</sequence>
<dbReference type="Gene3D" id="3.40.50.300">
    <property type="entry name" value="P-loop containing nucleotide triphosphate hydrolases"/>
    <property type="match status" value="2"/>
</dbReference>
<feature type="binding site" evidence="8">
    <location>
        <begin position="56"/>
        <end position="60"/>
    </location>
    <ligand>
        <name>GTP</name>
        <dbReference type="ChEBI" id="CHEBI:37565"/>
        <label>1</label>
    </ligand>
</feature>
<dbReference type="Pfam" id="PF01926">
    <property type="entry name" value="MMR_HSR1"/>
    <property type="match status" value="2"/>
</dbReference>
<evidence type="ECO:0000256" key="3">
    <source>
        <dbReference type="ARBA" id="ARBA00022517"/>
    </source>
</evidence>
<feature type="binding site" evidence="8">
    <location>
        <begin position="119"/>
        <end position="122"/>
    </location>
    <ligand>
        <name>GTP</name>
        <dbReference type="ChEBI" id="CHEBI:37565"/>
        <label>1</label>
    </ligand>
</feature>
<dbReference type="GO" id="GO:0043022">
    <property type="term" value="F:ribosome binding"/>
    <property type="evidence" value="ECO:0007669"/>
    <property type="project" value="TreeGrafter"/>
</dbReference>
<dbReference type="Gene3D" id="3.30.300.20">
    <property type="match status" value="1"/>
</dbReference>
<dbReference type="RefSeq" id="WP_096526678.1">
    <property type="nucleotide sequence ID" value="NZ_AP014836.1"/>
</dbReference>
<evidence type="ECO:0000256" key="1">
    <source>
        <dbReference type="ARBA" id="ARBA00008279"/>
    </source>
</evidence>
<dbReference type="FunFam" id="3.40.50.300:FF:000057">
    <property type="entry name" value="GTPase Der"/>
    <property type="match status" value="1"/>
</dbReference>
<keyword evidence="6 8" id="KW-0342">GTP-binding</keyword>
<keyword evidence="4 10" id="KW-0677">Repeat</keyword>
<comment type="subunit">
    <text evidence="8">Associates with the 50S ribosomal subunit.</text>
</comment>
<dbReference type="FunFam" id="3.30.300.20:FF:000004">
    <property type="entry name" value="GTPase Der"/>
    <property type="match status" value="1"/>
</dbReference>
<dbReference type="Proteomes" id="UP000243679">
    <property type="component" value="Chromosome"/>
</dbReference>
<feature type="domain" description="EngA-type G" evidence="11">
    <location>
        <begin position="178"/>
        <end position="351"/>
    </location>
</feature>
<dbReference type="SUPFAM" id="SSF52540">
    <property type="entry name" value="P-loop containing nucleoside triphosphate hydrolases"/>
    <property type="match status" value="2"/>
</dbReference>
<dbReference type="PIRSF" id="PIRSF006485">
    <property type="entry name" value="GTP-binding_EngA"/>
    <property type="match status" value="1"/>
</dbReference>
<name>A0A1Q2SLS7_9GAMM</name>
<dbReference type="OrthoDB" id="9805918at2"/>
<dbReference type="PANTHER" id="PTHR43834:SF6">
    <property type="entry name" value="GTPASE DER"/>
    <property type="match status" value="1"/>
</dbReference>
<evidence type="ECO:0000256" key="10">
    <source>
        <dbReference type="RuleBase" id="RU004481"/>
    </source>
</evidence>
<dbReference type="InterPro" id="IPR016484">
    <property type="entry name" value="GTPase_Der"/>
</dbReference>
<gene>
    <name evidence="8" type="primary">der</name>
    <name evidence="12" type="ORF">TAO_0725</name>
</gene>
<dbReference type="GO" id="GO:0005525">
    <property type="term" value="F:GTP binding"/>
    <property type="evidence" value="ECO:0007669"/>
    <property type="project" value="UniProtKB-UniRule"/>
</dbReference>
<evidence type="ECO:0000256" key="9">
    <source>
        <dbReference type="PROSITE-ProRule" id="PRU01049"/>
    </source>
</evidence>
<dbReference type="PROSITE" id="PS51712">
    <property type="entry name" value="G_ENGA"/>
    <property type="match status" value="2"/>
</dbReference>
<feature type="domain" description="EngA-type G" evidence="11">
    <location>
        <begin position="3"/>
        <end position="167"/>
    </location>
</feature>
<organism evidence="12 13">
    <name type="scientific">Candidatus Nitrosoglobus terrae</name>
    <dbReference type="NCBI Taxonomy" id="1630141"/>
    <lineage>
        <taxon>Bacteria</taxon>
        <taxon>Pseudomonadati</taxon>
        <taxon>Pseudomonadota</taxon>
        <taxon>Gammaproteobacteria</taxon>
        <taxon>Chromatiales</taxon>
        <taxon>Chromatiaceae</taxon>
        <taxon>Candidatus Nitrosoglobus</taxon>
    </lineage>
</organism>
<feature type="binding site" evidence="8">
    <location>
        <begin position="184"/>
        <end position="191"/>
    </location>
    <ligand>
        <name>GTP</name>
        <dbReference type="ChEBI" id="CHEBI:37565"/>
        <label>2</label>
    </ligand>
</feature>
<evidence type="ECO:0000256" key="2">
    <source>
        <dbReference type="ARBA" id="ARBA00020953"/>
    </source>
</evidence>
<dbReference type="CDD" id="cd01894">
    <property type="entry name" value="EngA1"/>
    <property type="match status" value="1"/>
</dbReference>
<dbReference type="InterPro" id="IPR031166">
    <property type="entry name" value="G_ENGA"/>
</dbReference>
<dbReference type="Pfam" id="PF14714">
    <property type="entry name" value="KH_dom-like"/>
    <property type="match status" value="1"/>
</dbReference>
<evidence type="ECO:0000256" key="8">
    <source>
        <dbReference type="HAMAP-Rule" id="MF_00195"/>
    </source>
</evidence>
<comment type="similarity">
    <text evidence="1 8 9 10">Belongs to the TRAFAC class TrmE-Era-EngA-EngB-Septin-like GTPase superfamily. EngA (Der) GTPase family.</text>
</comment>
<proteinExistence type="inferred from homology"/>
<dbReference type="EMBL" id="AP014836">
    <property type="protein sequence ID" value="BAW80095.1"/>
    <property type="molecule type" value="Genomic_DNA"/>
</dbReference>
<evidence type="ECO:0000256" key="6">
    <source>
        <dbReference type="ARBA" id="ARBA00023134"/>
    </source>
</evidence>
<evidence type="ECO:0000256" key="7">
    <source>
        <dbReference type="ARBA" id="ARBA00032345"/>
    </source>
</evidence>
<dbReference type="InterPro" id="IPR015946">
    <property type="entry name" value="KH_dom-like_a/b"/>
</dbReference>
<dbReference type="PRINTS" id="PR00326">
    <property type="entry name" value="GTP1OBG"/>
</dbReference>